<organism evidence="2 3">
    <name type="scientific">Cinchona calisaya</name>
    <dbReference type="NCBI Taxonomy" id="153742"/>
    <lineage>
        <taxon>Eukaryota</taxon>
        <taxon>Viridiplantae</taxon>
        <taxon>Streptophyta</taxon>
        <taxon>Embryophyta</taxon>
        <taxon>Tracheophyta</taxon>
        <taxon>Spermatophyta</taxon>
        <taxon>Magnoliopsida</taxon>
        <taxon>eudicotyledons</taxon>
        <taxon>Gunneridae</taxon>
        <taxon>Pentapetalae</taxon>
        <taxon>asterids</taxon>
        <taxon>lamiids</taxon>
        <taxon>Gentianales</taxon>
        <taxon>Rubiaceae</taxon>
        <taxon>Cinchonoideae</taxon>
        <taxon>Cinchoneae</taxon>
        <taxon>Cinchona</taxon>
    </lineage>
</organism>
<keyword evidence="3" id="KW-1185">Reference proteome</keyword>
<name>A0ABD2ZH98_9GENT</name>
<protein>
    <submittedName>
        <fullName evidence="2">Uncharacterized protein</fullName>
    </submittedName>
</protein>
<sequence length="85" mass="9249">MMVKWQRGRKEWQGEAMAEEEEASEGGRNRGEENQVPCRVTGTWGISCGKCEVGEDTGAGKESSGTVIGPSEGDLRGGYGRGRRW</sequence>
<dbReference type="AlphaFoldDB" id="A0ABD2ZH98"/>
<feature type="region of interest" description="Disordered" evidence="1">
    <location>
        <begin position="1"/>
        <end position="35"/>
    </location>
</feature>
<evidence type="ECO:0000313" key="2">
    <source>
        <dbReference type="EMBL" id="KAL3518840.1"/>
    </source>
</evidence>
<evidence type="ECO:0000313" key="3">
    <source>
        <dbReference type="Proteomes" id="UP001630127"/>
    </source>
</evidence>
<comment type="caution">
    <text evidence="2">The sequence shown here is derived from an EMBL/GenBank/DDBJ whole genome shotgun (WGS) entry which is preliminary data.</text>
</comment>
<feature type="compositionally biased region" description="Gly residues" evidence="1">
    <location>
        <begin position="76"/>
        <end position="85"/>
    </location>
</feature>
<gene>
    <name evidence="2" type="ORF">ACH5RR_021429</name>
</gene>
<dbReference type="EMBL" id="JBJUIK010000009">
    <property type="protein sequence ID" value="KAL3518840.1"/>
    <property type="molecule type" value="Genomic_DNA"/>
</dbReference>
<accession>A0ABD2ZH98</accession>
<dbReference type="Proteomes" id="UP001630127">
    <property type="component" value="Unassembled WGS sequence"/>
</dbReference>
<proteinExistence type="predicted"/>
<evidence type="ECO:0000256" key="1">
    <source>
        <dbReference type="SAM" id="MobiDB-lite"/>
    </source>
</evidence>
<feature type="region of interest" description="Disordered" evidence="1">
    <location>
        <begin position="55"/>
        <end position="85"/>
    </location>
</feature>
<reference evidence="2 3" key="1">
    <citation type="submission" date="2024-11" db="EMBL/GenBank/DDBJ databases">
        <title>A near-complete genome assembly of Cinchona calisaya.</title>
        <authorList>
            <person name="Lian D.C."/>
            <person name="Zhao X.W."/>
            <person name="Wei L."/>
        </authorList>
    </citation>
    <scope>NUCLEOTIDE SEQUENCE [LARGE SCALE GENOMIC DNA]</scope>
    <source>
        <tissue evidence="2">Nenye</tissue>
    </source>
</reference>